<name>A0AA40S256_9HYPH</name>
<gene>
    <name evidence="1" type="ORF">HNR51_002278</name>
</gene>
<dbReference type="RefSeq" id="WP_182555000.1">
    <property type="nucleotide sequence ID" value="NZ_BPRF01000008.1"/>
</dbReference>
<accession>A0AA40S256</accession>
<dbReference type="AlphaFoldDB" id="A0AA40S256"/>
<organism evidence="1 2">
    <name type="scientific">Methylorubrum thiocyanatum</name>
    <dbReference type="NCBI Taxonomy" id="47958"/>
    <lineage>
        <taxon>Bacteria</taxon>
        <taxon>Pseudomonadati</taxon>
        <taxon>Pseudomonadota</taxon>
        <taxon>Alphaproteobacteria</taxon>
        <taxon>Hyphomicrobiales</taxon>
        <taxon>Methylobacteriaceae</taxon>
        <taxon>Methylorubrum</taxon>
    </lineage>
</organism>
<comment type="caution">
    <text evidence="1">The sequence shown here is derived from an EMBL/GenBank/DDBJ whole genome shotgun (WGS) entry which is preliminary data.</text>
</comment>
<evidence type="ECO:0000313" key="2">
    <source>
        <dbReference type="Proteomes" id="UP000543554"/>
    </source>
</evidence>
<keyword evidence="2" id="KW-1185">Reference proteome</keyword>
<dbReference type="EMBL" id="JACJIB010000004">
    <property type="protein sequence ID" value="MBA8913195.1"/>
    <property type="molecule type" value="Genomic_DNA"/>
</dbReference>
<protein>
    <submittedName>
        <fullName evidence="1">Uncharacterized protein</fullName>
    </submittedName>
</protein>
<sequence length="665" mass="73547">MINSALPLGFEAKNFEAKTCYGTYRKVSKHGEAWQIELHGTKRTVIRQDGGGPATLLSNWTAASCLDLDGHGFILLLRTDDGVSAGWVLTPGLRFVCDLAWLNENVDLALNAAVRASANAFAKALRHNLTIDPPFGSETFVSIGGDLLKTYLTFASSSAQTFCIDTFEEPVFLTGLHGSIEVHPSDIGQTLEHNTRWIEDSAERGLVAIPSLIKRGAFVQRALLVDVDGNRGTYFCKDVGGEIEFYLIQGPGTTASLYFPNDNLFITKRESSPEYSSASLNKLNNALSHVAFGLSRIGVWALPDRTVGLGLMTYGIANFGHAIWDEFQALERFAQSAERSPVRPWLLASSDFTGMDLYSPVEALYPEFDGRIIRETGYWNVFARAIQCGIGVVMRDGQRATWTTRNRIQKLIGRSAERQGWHTQLAEVRSVVGLDAPLITFGIRLSNRRPSEFLGLYVRLARYLRQTIGPFILVLDGINGSSDPGQAAASIFNGRMSSSLEFNTIYRDGSEALNEERRWANEFISSFENSDIHIINCVGMPIIQNLFWMQQSSFFVAPMGGGLAKLRWALNVPGYILISRTNIERCLLLHAYDSSEHMEPPFAPLTFNTADEVQDLPLDPPRTDPAPAHGIPHPEDFIVDETVVFPSILAAINRARTTYPSQARA</sequence>
<reference evidence="1 2" key="1">
    <citation type="submission" date="2020-08" db="EMBL/GenBank/DDBJ databases">
        <title>Genomic Encyclopedia of Type Strains, Phase IV (KMG-IV): sequencing the most valuable type-strain genomes for metagenomic binning, comparative biology and taxonomic classification.</title>
        <authorList>
            <person name="Goeker M."/>
        </authorList>
    </citation>
    <scope>NUCLEOTIDE SEQUENCE [LARGE SCALE GENOMIC DNA]</scope>
    <source>
        <strain evidence="1 2">DSM 11490</strain>
    </source>
</reference>
<dbReference type="Proteomes" id="UP000543554">
    <property type="component" value="Unassembled WGS sequence"/>
</dbReference>
<proteinExistence type="predicted"/>
<evidence type="ECO:0000313" key="1">
    <source>
        <dbReference type="EMBL" id="MBA8913195.1"/>
    </source>
</evidence>